<dbReference type="PANTHER" id="PTHR37309">
    <property type="entry name" value="SLR0284 PROTEIN"/>
    <property type="match status" value="1"/>
</dbReference>
<evidence type="ECO:0000313" key="3">
    <source>
        <dbReference type="Proteomes" id="UP000537126"/>
    </source>
</evidence>
<gene>
    <name evidence="2" type="ORF">FHS56_001650</name>
</gene>
<dbReference type="AlphaFoldDB" id="A0A846MSA5"/>
<dbReference type="RefSeq" id="WP_166919517.1">
    <property type="nucleotide sequence ID" value="NZ_JAASRN010000002.1"/>
</dbReference>
<keyword evidence="1" id="KW-1133">Transmembrane helix</keyword>
<evidence type="ECO:0000256" key="1">
    <source>
        <dbReference type="SAM" id="Phobius"/>
    </source>
</evidence>
<dbReference type="Proteomes" id="UP000537126">
    <property type="component" value="Unassembled WGS sequence"/>
</dbReference>
<keyword evidence="1" id="KW-0812">Transmembrane</keyword>
<feature type="transmembrane region" description="Helical" evidence="1">
    <location>
        <begin position="53"/>
        <end position="77"/>
    </location>
</feature>
<feature type="transmembrane region" description="Helical" evidence="1">
    <location>
        <begin position="89"/>
        <end position="110"/>
    </location>
</feature>
<sequence>MKLIGKLLIYSLAIVLSAKIYPKVQVDGYGTAILAAILLTIASVTIKPILTLLTLPITVITLGLFLVVINAIILLMVSALLDGFQIGGFWNAVLYSILLAIIHAILEWLFEALF</sequence>
<accession>A0A846MSA5</accession>
<name>A0A846MSA5_9BACT</name>
<feature type="transmembrane region" description="Helical" evidence="1">
    <location>
        <begin position="28"/>
        <end position="46"/>
    </location>
</feature>
<dbReference type="Pfam" id="PF04020">
    <property type="entry name" value="Phage_holin_4_2"/>
    <property type="match status" value="1"/>
</dbReference>
<dbReference type="InterPro" id="IPR007165">
    <property type="entry name" value="Phage_holin_4_2"/>
</dbReference>
<organism evidence="2 3">
    <name type="scientific">Thermonema lapsum</name>
    <dbReference type="NCBI Taxonomy" id="28195"/>
    <lineage>
        <taxon>Bacteria</taxon>
        <taxon>Pseudomonadati</taxon>
        <taxon>Bacteroidota</taxon>
        <taxon>Cytophagia</taxon>
        <taxon>Cytophagales</taxon>
        <taxon>Thermonemataceae</taxon>
        <taxon>Thermonema</taxon>
    </lineage>
</organism>
<keyword evidence="3" id="KW-1185">Reference proteome</keyword>
<evidence type="ECO:0000313" key="2">
    <source>
        <dbReference type="EMBL" id="NIK74137.1"/>
    </source>
</evidence>
<keyword evidence="1" id="KW-0472">Membrane</keyword>
<dbReference type="PANTHER" id="PTHR37309:SF1">
    <property type="entry name" value="SLR0284 PROTEIN"/>
    <property type="match status" value="1"/>
</dbReference>
<protein>
    <submittedName>
        <fullName evidence="2">Putative membrane protein</fullName>
    </submittedName>
</protein>
<reference evidence="2 3" key="1">
    <citation type="submission" date="2020-03" db="EMBL/GenBank/DDBJ databases">
        <title>Genomic Encyclopedia of Type Strains, Phase IV (KMG-IV): sequencing the most valuable type-strain genomes for metagenomic binning, comparative biology and taxonomic classification.</title>
        <authorList>
            <person name="Goeker M."/>
        </authorList>
    </citation>
    <scope>NUCLEOTIDE SEQUENCE [LARGE SCALE GENOMIC DNA]</scope>
    <source>
        <strain evidence="2 3">DSM 5718</strain>
    </source>
</reference>
<comment type="caution">
    <text evidence="2">The sequence shown here is derived from an EMBL/GenBank/DDBJ whole genome shotgun (WGS) entry which is preliminary data.</text>
</comment>
<dbReference type="EMBL" id="JAASRN010000002">
    <property type="protein sequence ID" value="NIK74137.1"/>
    <property type="molecule type" value="Genomic_DNA"/>
</dbReference>
<proteinExistence type="predicted"/>